<dbReference type="PRINTS" id="PR00678">
    <property type="entry name" value="PI3KINASEP85"/>
</dbReference>
<proteinExistence type="predicted"/>
<keyword evidence="5" id="KW-1185">Reference proteome</keyword>
<name>L5LC92_MYODS</name>
<reference evidence="5" key="1">
    <citation type="journal article" date="2013" name="Science">
        <title>Comparative analysis of bat genomes provides insight into the evolution of flight and immunity.</title>
        <authorList>
            <person name="Zhang G."/>
            <person name="Cowled C."/>
            <person name="Shi Z."/>
            <person name="Huang Z."/>
            <person name="Bishop-Lilly K.A."/>
            <person name="Fang X."/>
            <person name="Wynne J.W."/>
            <person name="Xiong Z."/>
            <person name="Baker M.L."/>
            <person name="Zhao W."/>
            <person name="Tachedjian M."/>
            <person name="Zhu Y."/>
            <person name="Zhou P."/>
            <person name="Jiang X."/>
            <person name="Ng J."/>
            <person name="Yang L."/>
            <person name="Wu L."/>
            <person name="Xiao J."/>
            <person name="Feng Y."/>
            <person name="Chen Y."/>
            <person name="Sun X."/>
            <person name="Zhang Y."/>
            <person name="Marsh G.A."/>
            <person name="Crameri G."/>
            <person name="Broder C.C."/>
            <person name="Frey K.G."/>
            <person name="Wang L.F."/>
            <person name="Wang J."/>
        </authorList>
    </citation>
    <scope>NUCLEOTIDE SEQUENCE [LARGE SCALE GENOMIC DNA]</scope>
</reference>
<dbReference type="Proteomes" id="UP000010556">
    <property type="component" value="Unassembled WGS sequence"/>
</dbReference>
<accession>L5LC92</accession>
<sequence>MKLEQELRTQALDNGEINKRMNSWLMHLDVIVQFLARADARVAGSIPTHEQPEARHHAAAQEDEDDLPHYEERAWYVGKINPTQAEEMLNSKRDGTFLIRESSQRGCSAGSVVVDGDTRRCVIHRRATGLGFVEPYFLYGSLKELVLLPYTSLVQHNDALTVTLAHPCEPRPGPIPQSPLTHTEQTSS</sequence>
<dbReference type="SMART" id="SM00252">
    <property type="entry name" value="SH2"/>
    <property type="match status" value="1"/>
</dbReference>
<dbReference type="PROSITE" id="PS50001">
    <property type="entry name" value="SH2"/>
    <property type="match status" value="1"/>
</dbReference>
<protein>
    <submittedName>
        <fullName evidence="4">Phosphatidylinositol 3-kinase regulatory subunit beta</fullName>
    </submittedName>
</protein>
<dbReference type="InterPro" id="IPR036860">
    <property type="entry name" value="SH2_dom_sf"/>
</dbReference>
<dbReference type="SUPFAM" id="SSF55550">
    <property type="entry name" value="SH2 domain"/>
    <property type="match status" value="1"/>
</dbReference>
<dbReference type="Pfam" id="PF00017">
    <property type="entry name" value="SH2"/>
    <property type="match status" value="1"/>
</dbReference>
<keyword evidence="4" id="KW-0808">Transferase</keyword>
<evidence type="ECO:0000313" key="5">
    <source>
        <dbReference type="Proteomes" id="UP000010556"/>
    </source>
</evidence>
<feature type="compositionally biased region" description="Polar residues" evidence="2">
    <location>
        <begin position="178"/>
        <end position="188"/>
    </location>
</feature>
<evidence type="ECO:0000313" key="4">
    <source>
        <dbReference type="EMBL" id="ELK23959.1"/>
    </source>
</evidence>
<dbReference type="Gene3D" id="3.30.505.10">
    <property type="entry name" value="SH2 domain"/>
    <property type="match status" value="1"/>
</dbReference>
<feature type="domain" description="SH2" evidence="3">
    <location>
        <begin position="75"/>
        <end position="168"/>
    </location>
</feature>
<keyword evidence="4" id="KW-0418">Kinase</keyword>
<evidence type="ECO:0000256" key="2">
    <source>
        <dbReference type="SAM" id="MobiDB-lite"/>
    </source>
</evidence>
<keyword evidence="1" id="KW-0727">SH2 domain</keyword>
<organism evidence="4 5">
    <name type="scientific">Myotis davidii</name>
    <name type="common">David's myotis</name>
    <dbReference type="NCBI Taxonomy" id="225400"/>
    <lineage>
        <taxon>Eukaryota</taxon>
        <taxon>Metazoa</taxon>
        <taxon>Chordata</taxon>
        <taxon>Craniata</taxon>
        <taxon>Vertebrata</taxon>
        <taxon>Euteleostomi</taxon>
        <taxon>Mammalia</taxon>
        <taxon>Eutheria</taxon>
        <taxon>Laurasiatheria</taxon>
        <taxon>Chiroptera</taxon>
        <taxon>Yangochiroptera</taxon>
        <taxon>Vespertilionidae</taxon>
        <taxon>Myotis</taxon>
    </lineage>
</organism>
<gene>
    <name evidence="4" type="ORF">MDA_GLEAN10006118</name>
</gene>
<evidence type="ECO:0000259" key="3">
    <source>
        <dbReference type="PROSITE" id="PS50001"/>
    </source>
</evidence>
<dbReference type="GO" id="GO:0016301">
    <property type="term" value="F:kinase activity"/>
    <property type="evidence" value="ECO:0007669"/>
    <property type="project" value="UniProtKB-KW"/>
</dbReference>
<evidence type="ECO:0000256" key="1">
    <source>
        <dbReference type="PROSITE-ProRule" id="PRU00191"/>
    </source>
</evidence>
<dbReference type="InterPro" id="IPR000980">
    <property type="entry name" value="SH2"/>
</dbReference>
<dbReference type="AlphaFoldDB" id="L5LC92"/>
<dbReference type="EMBL" id="KB113170">
    <property type="protein sequence ID" value="ELK23959.1"/>
    <property type="molecule type" value="Genomic_DNA"/>
</dbReference>
<feature type="region of interest" description="Disordered" evidence="2">
    <location>
        <begin position="168"/>
        <end position="188"/>
    </location>
</feature>